<dbReference type="GO" id="GO:0034244">
    <property type="term" value="P:negative regulation of transcription elongation by RNA polymerase II"/>
    <property type="evidence" value="ECO:0007669"/>
    <property type="project" value="TreeGrafter"/>
</dbReference>
<dbReference type="AlphaFoldDB" id="A0A1D2A274"/>
<reference evidence="8" key="1">
    <citation type="submission" date="2015-08" db="EMBL/GenBank/DDBJ databases">
        <authorList>
            <person name="Babu N.S."/>
            <person name="Beckwith C.J."/>
            <person name="Beseler K.G."/>
            <person name="Brison A."/>
            <person name="Carone J.V."/>
            <person name="Caskin T.P."/>
            <person name="Diamond M."/>
            <person name="Durham M.E."/>
            <person name="Foxe J.M."/>
            <person name="Go M."/>
            <person name="Henderson B.A."/>
            <person name="Jones I.B."/>
            <person name="McGettigan J.A."/>
            <person name="Micheletti S.J."/>
            <person name="Nasrallah M.E."/>
            <person name="Ortiz D."/>
            <person name="Piller C.R."/>
            <person name="Privatt S.R."/>
            <person name="Schneider S.L."/>
            <person name="Sharp S."/>
            <person name="Smith T.C."/>
            <person name="Stanton J.D."/>
            <person name="Ullery H.E."/>
            <person name="Wilson R.J."/>
            <person name="Serrano M.G."/>
            <person name="Buck G."/>
            <person name="Lee V."/>
            <person name="Wang Y."/>
            <person name="Carvalho R."/>
            <person name="Voegtly L."/>
            <person name="Shi R."/>
            <person name="Duckworth R."/>
            <person name="Johnson A."/>
            <person name="Loviza R."/>
            <person name="Walstead R."/>
            <person name="Shah Z."/>
            <person name="Kiflezghi M."/>
            <person name="Wade K."/>
            <person name="Ball S.L."/>
            <person name="Bradley K.W."/>
            <person name="Asai D.J."/>
            <person name="Bowman C.A."/>
            <person name="Russell D.A."/>
            <person name="Pope W.H."/>
            <person name="Jacobs-Sera D."/>
            <person name="Hendrix R.W."/>
            <person name="Hatfull G.F."/>
        </authorList>
    </citation>
    <scope>NUCLEOTIDE SEQUENCE</scope>
</reference>
<dbReference type="PANTHER" id="PTHR12144">
    <property type="entry name" value="NEGATIVE ELONGATION FACTOR D"/>
    <property type="match status" value="1"/>
</dbReference>
<dbReference type="Pfam" id="PF04858">
    <property type="entry name" value="TH1"/>
    <property type="match status" value="1"/>
</dbReference>
<gene>
    <name evidence="8" type="ORF">g.35960</name>
</gene>
<evidence type="ECO:0000256" key="2">
    <source>
        <dbReference type="ARBA" id="ARBA00005726"/>
    </source>
</evidence>
<evidence type="ECO:0000256" key="1">
    <source>
        <dbReference type="ARBA" id="ARBA00004123"/>
    </source>
</evidence>
<evidence type="ECO:0008006" key="9">
    <source>
        <dbReference type="Google" id="ProtNLM"/>
    </source>
</evidence>
<keyword evidence="4" id="KW-0805">Transcription regulation</keyword>
<feature type="compositionally biased region" description="Pro residues" evidence="7">
    <location>
        <begin position="7"/>
        <end position="21"/>
    </location>
</feature>
<dbReference type="EMBL" id="GDKF01005547">
    <property type="protein sequence ID" value="JAT73075.1"/>
    <property type="molecule type" value="Transcribed_RNA"/>
</dbReference>
<dbReference type="PANTHER" id="PTHR12144:SF0">
    <property type="entry name" value="NEGATIVE ELONGATION FACTOR C_D"/>
    <property type="match status" value="1"/>
</dbReference>
<evidence type="ECO:0000256" key="7">
    <source>
        <dbReference type="SAM" id="MobiDB-lite"/>
    </source>
</evidence>
<dbReference type="GO" id="GO:0032021">
    <property type="term" value="C:NELF complex"/>
    <property type="evidence" value="ECO:0007669"/>
    <property type="project" value="TreeGrafter"/>
</dbReference>
<evidence type="ECO:0000256" key="6">
    <source>
        <dbReference type="ARBA" id="ARBA00023242"/>
    </source>
</evidence>
<evidence type="ECO:0000313" key="8">
    <source>
        <dbReference type="EMBL" id="JAT73075.1"/>
    </source>
</evidence>
<protein>
    <recommendedName>
        <fullName evidence="9">Negative elongation factor D</fullName>
    </recommendedName>
</protein>
<accession>A0A1D2A274</accession>
<keyword evidence="5" id="KW-0804">Transcription</keyword>
<keyword evidence="6" id="KW-0539">Nucleus</keyword>
<evidence type="ECO:0000256" key="3">
    <source>
        <dbReference type="ARBA" id="ARBA00022491"/>
    </source>
</evidence>
<evidence type="ECO:0000256" key="4">
    <source>
        <dbReference type="ARBA" id="ARBA00023015"/>
    </source>
</evidence>
<keyword evidence="3" id="KW-0678">Repressor</keyword>
<evidence type="ECO:0000256" key="5">
    <source>
        <dbReference type="ARBA" id="ARBA00023163"/>
    </source>
</evidence>
<proteinExistence type="inferred from homology"/>
<sequence length="601" mass="64231">MHGSDDPPAPGPGLPAPTPPDMPDHSSTLNELEAFLRQPDAIMEPSIVDRLREYVMANGHPQQAVEYLSDSYQGYAQMAVLVCQWLAAVQHGAAGNDPGTPRAASQPPLDEASCLRELVKERFDPKSFHGIFSRGGAGAPPWLHSLIADTDGRQLIYDLSGRYANSLLLNFAIQKILQQPGREAEVAAVGPRLGSYFGVFHRLMVTRLSAALASTSERELDKLSAEIQQNASQSQHTYIHVQSVLQSLGAHPQGARFRRLAADLAGHAAQTQGAVVWRLSPLFWGEPGSGAVGPLLADLMASVEGGPLPSLEVIRLCALYGAEPAEARPSLDLLRHPRVFRVLLAALFGPGQGLAGQALAGAVELLARAAAGGPEREAAVEATRAALMGAVTLTRKALHDAKLSAEELEGTGEVLTVPICAAGLLCGMELRLAKPAHWSTTFHGLRLPPFLALLRRVIPLQPQLHDEILRLIGSILEAMGNSNHDVARALLDCAVQLLAAGRVLQVLEWAAEYRARADPSLLRHLAYGVLEAALPPYSPAFASALLRLMMHAGVKQPRAPGRDAGLRALLDEFAAGCSALEFRPPLSSRESAFLLGLCEPR</sequence>
<organism evidence="8">
    <name type="scientific">Auxenochlorella protothecoides</name>
    <name type="common">Green microalga</name>
    <name type="synonym">Chlorella protothecoides</name>
    <dbReference type="NCBI Taxonomy" id="3075"/>
    <lineage>
        <taxon>Eukaryota</taxon>
        <taxon>Viridiplantae</taxon>
        <taxon>Chlorophyta</taxon>
        <taxon>core chlorophytes</taxon>
        <taxon>Trebouxiophyceae</taxon>
        <taxon>Chlorellales</taxon>
        <taxon>Chlorellaceae</taxon>
        <taxon>Auxenochlorella</taxon>
    </lineage>
</organism>
<feature type="region of interest" description="Disordered" evidence="7">
    <location>
        <begin position="1"/>
        <end position="27"/>
    </location>
</feature>
<comment type="similarity">
    <text evidence="2">Belongs to the NELF-D family.</text>
</comment>
<name>A0A1D2A274_AUXPR</name>
<dbReference type="GO" id="GO:0003723">
    <property type="term" value="F:RNA binding"/>
    <property type="evidence" value="ECO:0007669"/>
    <property type="project" value="TreeGrafter"/>
</dbReference>
<comment type="subcellular location">
    <subcellularLocation>
        <location evidence="1">Nucleus</location>
    </subcellularLocation>
</comment>
<dbReference type="InterPro" id="IPR006942">
    <property type="entry name" value="TH1"/>
</dbReference>